<feature type="binding site" evidence="6 7">
    <location>
        <position position="75"/>
    </location>
    <ligand>
        <name>[4Fe-4S] cluster</name>
        <dbReference type="ChEBI" id="CHEBI:49883"/>
        <note>4Fe-4S-S-AdoMet</note>
    </ligand>
</feature>
<proteinExistence type="inferred from homology"/>
<reference evidence="11" key="1">
    <citation type="submission" date="2019-11" db="EMBL/GenBank/DDBJ databases">
        <title>Genome sequence of Heliorestis convoluta strain HH, an alkaliphilic and minimalistic phototrophic bacterium from a soda lake in Egypt.</title>
        <authorList>
            <person name="Dewey E.D."/>
            <person name="Stokes L.M."/>
            <person name="Burchell B.M."/>
            <person name="Shaffer K.N."/>
            <person name="Huntington A.M."/>
            <person name="Baker J.M."/>
            <person name="Nadendla S."/>
            <person name="Giglio M.G."/>
            <person name="Touchman J.W."/>
            <person name="Blankenship R.E."/>
            <person name="Madigan M.T."/>
            <person name="Sattley W.M."/>
        </authorList>
    </citation>
    <scope>NUCLEOTIDE SEQUENCE [LARGE SCALE GENOMIC DNA]</scope>
    <source>
        <strain evidence="11">HH</strain>
    </source>
</reference>
<dbReference type="Pfam" id="PF19288">
    <property type="entry name" value="CofH_C"/>
    <property type="match status" value="1"/>
</dbReference>
<dbReference type="KEGG" id="hcv:FTV88_1659"/>
<dbReference type="InterPro" id="IPR006638">
    <property type="entry name" value="Elp3/MiaA/NifB-like_rSAM"/>
</dbReference>
<dbReference type="GO" id="GO:0102573">
    <property type="term" value="F:aminodeoxyfutalosine synthase activity"/>
    <property type="evidence" value="ECO:0007669"/>
    <property type="project" value="UniProtKB-EC"/>
</dbReference>
<comment type="similarity">
    <text evidence="6">Belongs to the radical SAM superfamily. MqnE family.</text>
</comment>
<evidence type="ECO:0000256" key="7">
    <source>
        <dbReference type="PIRSR" id="PIRSR004762-1"/>
    </source>
</evidence>
<evidence type="ECO:0000313" key="11">
    <source>
        <dbReference type="Proteomes" id="UP000366051"/>
    </source>
</evidence>
<dbReference type="GO" id="GO:0044689">
    <property type="term" value="F:7,8-didemethyl-8-hydroxy-5-deazariboflavin synthase activity"/>
    <property type="evidence" value="ECO:0007669"/>
    <property type="project" value="TreeGrafter"/>
</dbReference>
<feature type="domain" description="Radical SAM core" evidence="9">
    <location>
        <begin position="57"/>
        <end position="292"/>
    </location>
</feature>
<dbReference type="PROSITE" id="PS51918">
    <property type="entry name" value="RADICAL_SAM"/>
    <property type="match status" value="1"/>
</dbReference>
<dbReference type="UniPathway" id="UPA00079"/>
<feature type="binding site" evidence="6 7">
    <location>
        <position position="71"/>
    </location>
    <ligand>
        <name>[4Fe-4S] cluster</name>
        <dbReference type="ChEBI" id="CHEBI:49883"/>
        <note>4Fe-4S-S-AdoMet</note>
    </ligand>
</feature>
<comment type="catalytic activity">
    <reaction evidence="6">
        <text>3-[(1-carboxyvinyl)-oxy]benzoate + S-adenosyl-L-methionine + H2O = 6-amino-6-deoxyfutalosine + hydrogencarbonate + L-methionine + H(+)</text>
        <dbReference type="Rhea" id="RHEA:33075"/>
        <dbReference type="ChEBI" id="CHEBI:15377"/>
        <dbReference type="ChEBI" id="CHEBI:15378"/>
        <dbReference type="ChEBI" id="CHEBI:17544"/>
        <dbReference type="ChEBI" id="CHEBI:57844"/>
        <dbReference type="ChEBI" id="CHEBI:59789"/>
        <dbReference type="ChEBI" id="CHEBI:64286"/>
        <dbReference type="ChEBI" id="CHEBI:76981"/>
        <dbReference type="EC" id="2.5.1.120"/>
    </reaction>
</comment>
<evidence type="ECO:0000256" key="3">
    <source>
        <dbReference type="ARBA" id="ARBA00022723"/>
    </source>
</evidence>
<evidence type="ECO:0000256" key="4">
    <source>
        <dbReference type="ARBA" id="ARBA00023004"/>
    </source>
</evidence>
<keyword evidence="6" id="KW-0808">Transferase</keyword>
<dbReference type="InterPro" id="IPR058240">
    <property type="entry name" value="rSAM_sf"/>
</dbReference>
<dbReference type="EC" id="2.5.1.120" evidence="6"/>
<dbReference type="GO" id="GO:0051539">
    <property type="term" value="F:4 iron, 4 sulfur cluster binding"/>
    <property type="evidence" value="ECO:0007669"/>
    <property type="project" value="UniProtKB-KW"/>
</dbReference>
<dbReference type="SFLD" id="SFLDG01388">
    <property type="entry name" value="7_8-didemethyl-8-hydroxy-5-dea"/>
    <property type="match status" value="1"/>
</dbReference>
<comment type="cofactor">
    <cofactor evidence="6 7">
        <name>[4Fe-4S] cluster</name>
        <dbReference type="ChEBI" id="CHEBI:49883"/>
    </cofactor>
    <text evidence="6 7">Binds 1 [4Fe-4S] cluster. The cluster is coordinated with 3 cysteines and an exchangeable S-adenosyl-L-methionine.</text>
</comment>
<evidence type="ECO:0000256" key="8">
    <source>
        <dbReference type="PIRSR" id="PIRSR004762-2"/>
    </source>
</evidence>
<keyword evidence="5 6" id="KW-0411">Iron-sulfur</keyword>
<dbReference type="InterPro" id="IPR020050">
    <property type="entry name" value="FO_synthase_su2"/>
</dbReference>
<comment type="pathway">
    <text evidence="6">Quinol/quinone metabolism; menaquinone biosynthesis.</text>
</comment>
<name>A0A5Q2MYG3_9FIRM</name>
<dbReference type="PIRSF" id="PIRSF004762">
    <property type="entry name" value="CHP00423"/>
    <property type="match status" value="1"/>
</dbReference>
<dbReference type="InterPro" id="IPR007197">
    <property type="entry name" value="rSAM"/>
</dbReference>
<dbReference type="OrthoDB" id="9802027at2"/>
<dbReference type="Pfam" id="PF04055">
    <property type="entry name" value="Radical_SAM"/>
    <property type="match status" value="1"/>
</dbReference>
<dbReference type="SFLD" id="SFLDF00342">
    <property type="entry name" value="cyclic_dehypoxanthine_futalosi"/>
    <property type="match status" value="1"/>
</dbReference>
<dbReference type="CDD" id="cd01335">
    <property type="entry name" value="Radical_SAM"/>
    <property type="match status" value="1"/>
</dbReference>
<dbReference type="InterPro" id="IPR022432">
    <property type="entry name" value="MqnE"/>
</dbReference>
<keyword evidence="11" id="KW-1185">Reference proteome</keyword>
<dbReference type="HAMAP" id="MF_00993">
    <property type="entry name" value="MqnE"/>
    <property type="match status" value="1"/>
</dbReference>
<dbReference type="SFLD" id="SFLDG01389">
    <property type="entry name" value="menaquinone_synthsis_involved"/>
    <property type="match status" value="1"/>
</dbReference>
<keyword evidence="1 6" id="KW-0004">4Fe-4S</keyword>
<keyword evidence="3 6" id="KW-0479">Metal-binding</keyword>
<dbReference type="NCBIfam" id="TIGR00423">
    <property type="entry name" value="CofH family radical SAM protein"/>
    <property type="match status" value="1"/>
</dbReference>
<keyword evidence="4 6" id="KW-0408">Iron</keyword>
<dbReference type="SUPFAM" id="SSF102114">
    <property type="entry name" value="Radical SAM enzymes"/>
    <property type="match status" value="1"/>
</dbReference>
<feature type="binding site" evidence="6 7">
    <location>
        <position position="78"/>
    </location>
    <ligand>
        <name>[4Fe-4S] cluster</name>
        <dbReference type="ChEBI" id="CHEBI:49883"/>
        <note>4Fe-4S-S-AdoMet</note>
    </ligand>
</feature>
<dbReference type="GO" id="GO:0009234">
    <property type="term" value="P:menaquinone biosynthetic process"/>
    <property type="evidence" value="ECO:0007669"/>
    <property type="project" value="UniProtKB-UniRule"/>
</dbReference>
<dbReference type="Gene3D" id="3.20.20.70">
    <property type="entry name" value="Aldolase class I"/>
    <property type="match status" value="1"/>
</dbReference>
<evidence type="ECO:0000256" key="1">
    <source>
        <dbReference type="ARBA" id="ARBA00022485"/>
    </source>
</evidence>
<gene>
    <name evidence="6 10" type="primary">mqnE</name>
    <name evidence="10" type="ORF">FTV88_1659</name>
</gene>
<dbReference type="InterPro" id="IPR013785">
    <property type="entry name" value="Aldolase_TIM"/>
</dbReference>
<dbReference type="Proteomes" id="UP000366051">
    <property type="component" value="Chromosome"/>
</dbReference>
<evidence type="ECO:0000256" key="5">
    <source>
        <dbReference type="ARBA" id="ARBA00023014"/>
    </source>
</evidence>
<organism evidence="10 11">
    <name type="scientific">Heliorestis convoluta</name>
    <dbReference type="NCBI Taxonomy" id="356322"/>
    <lineage>
        <taxon>Bacteria</taxon>
        <taxon>Bacillati</taxon>
        <taxon>Bacillota</taxon>
        <taxon>Clostridia</taxon>
        <taxon>Eubacteriales</taxon>
        <taxon>Heliobacteriaceae</taxon>
        <taxon>Heliorestis</taxon>
    </lineage>
</organism>
<protein>
    <recommendedName>
        <fullName evidence="6">Aminodeoxyfutalosine synthase</fullName>
        <shortName evidence="6">AFL synthase</shortName>
        <shortName evidence="6">Aminofutalosine synthase</shortName>
        <ecNumber evidence="6">2.5.1.120</ecNumber>
    </recommendedName>
    <alternativeName>
        <fullName evidence="6">Menaquinone biosynthetic enzyme MqnE</fullName>
    </alternativeName>
</protein>
<feature type="binding site" evidence="8">
    <location>
        <position position="183"/>
    </location>
    <ligand>
        <name>S-adenosyl-L-methionine</name>
        <dbReference type="ChEBI" id="CHEBI:59789"/>
    </ligand>
</feature>
<evidence type="ECO:0000256" key="6">
    <source>
        <dbReference type="HAMAP-Rule" id="MF_00993"/>
    </source>
</evidence>
<dbReference type="SFLD" id="SFLDG01064">
    <property type="entry name" value="F420__menaquinone_cofactor_bio"/>
    <property type="match status" value="1"/>
</dbReference>
<evidence type="ECO:0000256" key="2">
    <source>
        <dbReference type="ARBA" id="ARBA00022691"/>
    </source>
</evidence>
<comment type="function">
    <text evidence="6">Radical SAM enzyme that catalyzes the addition of the adenosyl radical to the double bond of 3-[(1-carboxyvinyl)oxy]benzoate, leading to aminodeoxyfutalosine (AFL), a key intermediate in the formation of menaquinone (MK, vitamin K2) from chorismate.</text>
</comment>
<evidence type="ECO:0000313" key="10">
    <source>
        <dbReference type="EMBL" id="QGG47758.1"/>
    </source>
</evidence>
<dbReference type="EMBL" id="CP045875">
    <property type="protein sequence ID" value="QGG47758.1"/>
    <property type="molecule type" value="Genomic_DNA"/>
</dbReference>
<evidence type="ECO:0000259" key="9">
    <source>
        <dbReference type="PROSITE" id="PS51918"/>
    </source>
</evidence>
<dbReference type="AlphaFoldDB" id="A0A5Q2MYG3"/>
<dbReference type="InterPro" id="IPR034405">
    <property type="entry name" value="F420"/>
</dbReference>
<dbReference type="RefSeq" id="WP_153725068.1">
    <property type="nucleotide sequence ID" value="NZ_CP045875.1"/>
</dbReference>
<dbReference type="SFLD" id="SFLDF00343">
    <property type="entry name" value="aminofutalosine_synthase_(mqnE"/>
    <property type="match status" value="1"/>
</dbReference>
<dbReference type="PANTHER" id="PTHR43076">
    <property type="entry name" value="FO SYNTHASE (COFH)"/>
    <property type="match status" value="1"/>
</dbReference>
<sequence>MQDLLTEKSPLADLIPKVQAGQRLTREEGIRLYQSNDLLTIGYLADIIRRRKNGDNVYFINNRHINPTNVCINRCPLCAFGVDKEDPKSYVMTLDQIEEKARESRESNPSEVHIVGGLHPDISFDFQVEMLQRVRKALPDSHIQAFTAVEIDYFSEQTGMDPLQVLKTLQEAGLGSLPGGGAEIFSEGVRKKICEKKISGERWLEIHGLAHQLGMKTNATMLYGHIETIEERVDHLIQLREQQDRTGGFQAFIPLAFHPKNTGLEEYGLARTTGYDDLKALAIARLMLDNFDHIKAFWIMIGPKLAQVSLAFGVDDIDGTVVEEKITHAAGADTGQALTRQELVQMIRAAGRVPLERDTLYKVIRKEF</sequence>
<dbReference type="PANTHER" id="PTHR43076:SF7">
    <property type="entry name" value="AMINODEOXYFUTALOSINE SYNTHASE"/>
    <property type="match status" value="1"/>
</dbReference>
<dbReference type="SFLD" id="SFLDS00029">
    <property type="entry name" value="Radical_SAM"/>
    <property type="match status" value="1"/>
</dbReference>
<dbReference type="SMART" id="SM00729">
    <property type="entry name" value="Elp3"/>
    <property type="match status" value="1"/>
</dbReference>
<dbReference type="InterPro" id="IPR045567">
    <property type="entry name" value="CofH/MnqC-like_C"/>
</dbReference>
<dbReference type="NCBIfam" id="TIGR03700">
    <property type="entry name" value="mena_SCO4494"/>
    <property type="match status" value="1"/>
</dbReference>
<keyword evidence="2 6" id="KW-0949">S-adenosyl-L-methionine</keyword>
<dbReference type="GO" id="GO:0005506">
    <property type="term" value="F:iron ion binding"/>
    <property type="evidence" value="ECO:0007669"/>
    <property type="project" value="UniProtKB-UniRule"/>
</dbReference>
<keyword evidence="6" id="KW-0474">Menaquinone biosynthesis</keyword>
<accession>A0A5Q2MYG3</accession>